<dbReference type="Proteomes" id="UP000663881">
    <property type="component" value="Unassembled WGS sequence"/>
</dbReference>
<name>A0A820QPD5_9BILA</name>
<gene>
    <name evidence="1" type="ORF">OKA104_LOCUS52601</name>
</gene>
<dbReference type="AlphaFoldDB" id="A0A820QPD5"/>
<proteinExistence type="predicted"/>
<organism evidence="1 2">
    <name type="scientific">Adineta steineri</name>
    <dbReference type="NCBI Taxonomy" id="433720"/>
    <lineage>
        <taxon>Eukaryota</taxon>
        <taxon>Metazoa</taxon>
        <taxon>Spiralia</taxon>
        <taxon>Gnathifera</taxon>
        <taxon>Rotifera</taxon>
        <taxon>Eurotatoria</taxon>
        <taxon>Bdelloidea</taxon>
        <taxon>Adinetida</taxon>
        <taxon>Adinetidae</taxon>
        <taxon>Adineta</taxon>
    </lineage>
</organism>
<evidence type="ECO:0000313" key="1">
    <source>
        <dbReference type="EMBL" id="CAF4422495.1"/>
    </source>
</evidence>
<comment type="caution">
    <text evidence="1">The sequence shown here is derived from an EMBL/GenBank/DDBJ whole genome shotgun (WGS) entry which is preliminary data.</text>
</comment>
<feature type="non-terminal residue" evidence="1">
    <location>
        <position position="42"/>
    </location>
</feature>
<dbReference type="EMBL" id="CAJOAY010030933">
    <property type="protein sequence ID" value="CAF4422495.1"/>
    <property type="molecule type" value="Genomic_DNA"/>
</dbReference>
<sequence length="42" mass="5326">MISRLIYHILDEYRLYICDLYSDNDLNNDMEQRPWINYKQTR</sequence>
<accession>A0A820QPD5</accession>
<reference evidence="1" key="1">
    <citation type="submission" date="2021-02" db="EMBL/GenBank/DDBJ databases">
        <authorList>
            <person name="Nowell W R."/>
        </authorList>
    </citation>
    <scope>NUCLEOTIDE SEQUENCE</scope>
</reference>
<evidence type="ECO:0000313" key="2">
    <source>
        <dbReference type="Proteomes" id="UP000663881"/>
    </source>
</evidence>
<protein>
    <submittedName>
        <fullName evidence="1">Uncharacterized protein</fullName>
    </submittedName>
</protein>